<protein>
    <submittedName>
        <fullName evidence="3">Uncharacterized protein</fullName>
    </submittedName>
</protein>
<feature type="signal peptide" evidence="2">
    <location>
        <begin position="1"/>
        <end position="21"/>
    </location>
</feature>
<evidence type="ECO:0000256" key="1">
    <source>
        <dbReference type="SAM" id="MobiDB-lite"/>
    </source>
</evidence>
<dbReference type="EMBL" id="JAAAUY010001492">
    <property type="protein sequence ID" value="KAF9322643.1"/>
    <property type="molecule type" value="Genomic_DNA"/>
</dbReference>
<evidence type="ECO:0000313" key="3">
    <source>
        <dbReference type="EMBL" id="KAF9322643.1"/>
    </source>
</evidence>
<keyword evidence="2" id="KW-0732">Signal</keyword>
<proteinExistence type="predicted"/>
<sequence length="243" mass="27080">MRFTTIVFVLSTIIATAHVSAVTTGPPSSSGGGQDQRTGGGGSGGNDNGFSKRHLVVPDSNLHTFLRRPTGIVDQRLKAIWNSYRQEEERSTATTTTQSMQRQAVHDAVAEFRAQLVQRVQDFVDARAVTARDVSQDIQDLVNQYVDTALESFLLSNLEDSEIEEQAIHHRPAASESGLRARVAIWLDGLGRTLFAQVWEDLTQRNMVRLRSHVDHDRGDHNGGRSKTKYDHVEDRVLSVYKD</sequence>
<keyword evidence="4" id="KW-1185">Reference proteome</keyword>
<feature type="chain" id="PRO_5040314742" evidence="2">
    <location>
        <begin position="22"/>
        <end position="243"/>
    </location>
</feature>
<dbReference type="Proteomes" id="UP000696485">
    <property type="component" value="Unassembled WGS sequence"/>
</dbReference>
<comment type="caution">
    <text evidence="3">The sequence shown here is derived from an EMBL/GenBank/DDBJ whole genome shotgun (WGS) entry which is preliminary data.</text>
</comment>
<reference evidence="3" key="1">
    <citation type="journal article" date="2020" name="Fungal Divers.">
        <title>Resolving the Mortierellaceae phylogeny through synthesis of multi-gene phylogenetics and phylogenomics.</title>
        <authorList>
            <person name="Vandepol N."/>
            <person name="Liber J."/>
            <person name="Desiro A."/>
            <person name="Na H."/>
            <person name="Kennedy M."/>
            <person name="Barry K."/>
            <person name="Grigoriev I.V."/>
            <person name="Miller A.N."/>
            <person name="O'Donnell K."/>
            <person name="Stajich J.E."/>
            <person name="Bonito G."/>
        </authorList>
    </citation>
    <scope>NUCLEOTIDE SEQUENCE</scope>
    <source>
        <strain evidence="3">NVP1</strain>
    </source>
</reference>
<feature type="region of interest" description="Disordered" evidence="1">
    <location>
        <begin position="21"/>
        <end position="53"/>
    </location>
</feature>
<evidence type="ECO:0000256" key="2">
    <source>
        <dbReference type="SAM" id="SignalP"/>
    </source>
</evidence>
<accession>A0A9P5VGM1</accession>
<evidence type="ECO:0000313" key="4">
    <source>
        <dbReference type="Proteomes" id="UP000696485"/>
    </source>
</evidence>
<name>A0A9P5VGM1_9FUNG</name>
<dbReference type="AlphaFoldDB" id="A0A9P5VGM1"/>
<feature type="compositionally biased region" description="Gly residues" evidence="1">
    <location>
        <begin position="30"/>
        <end position="47"/>
    </location>
</feature>
<gene>
    <name evidence="3" type="ORF">BG006_002188</name>
</gene>
<organism evidence="3 4">
    <name type="scientific">Podila minutissima</name>
    <dbReference type="NCBI Taxonomy" id="64525"/>
    <lineage>
        <taxon>Eukaryota</taxon>
        <taxon>Fungi</taxon>
        <taxon>Fungi incertae sedis</taxon>
        <taxon>Mucoromycota</taxon>
        <taxon>Mortierellomycotina</taxon>
        <taxon>Mortierellomycetes</taxon>
        <taxon>Mortierellales</taxon>
        <taxon>Mortierellaceae</taxon>
        <taxon>Podila</taxon>
    </lineage>
</organism>